<feature type="region of interest" description="Disordered" evidence="1">
    <location>
        <begin position="174"/>
        <end position="195"/>
    </location>
</feature>
<reference evidence="2 3" key="1">
    <citation type="submission" date="2024-04" db="EMBL/GenBank/DDBJ databases">
        <title>Phyllosticta paracitricarpa is synonymous to the EU quarantine fungus P. citricarpa based on phylogenomic analyses.</title>
        <authorList>
            <consortium name="Lawrence Berkeley National Laboratory"/>
            <person name="Van Ingen-Buijs V.A."/>
            <person name="Van Westerhoven A.C."/>
            <person name="Haridas S."/>
            <person name="Skiadas P."/>
            <person name="Martin F."/>
            <person name="Groenewald J.Z."/>
            <person name="Crous P.W."/>
            <person name="Seidl M.F."/>
        </authorList>
    </citation>
    <scope>NUCLEOTIDE SEQUENCE [LARGE SCALE GENOMIC DNA]</scope>
    <source>
        <strain evidence="2 3">CBS 123374</strain>
    </source>
</reference>
<protein>
    <submittedName>
        <fullName evidence="2">Uncharacterized protein</fullName>
    </submittedName>
</protein>
<dbReference type="Proteomes" id="UP001492380">
    <property type="component" value="Unassembled WGS sequence"/>
</dbReference>
<evidence type="ECO:0000256" key="1">
    <source>
        <dbReference type="SAM" id="MobiDB-lite"/>
    </source>
</evidence>
<name>A0ABR1YGB3_9PEZI</name>
<feature type="region of interest" description="Disordered" evidence="1">
    <location>
        <begin position="85"/>
        <end position="116"/>
    </location>
</feature>
<keyword evidence="3" id="KW-1185">Reference proteome</keyword>
<accession>A0ABR1YGB3</accession>
<evidence type="ECO:0000313" key="3">
    <source>
        <dbReference type="Proteomes" id="UP001492380"/>
    </source>
</evidence>
<evidence type="ECO:0000313" key="2">
    <source>
        <dbReference type="EMBL" id="KAK8228784.1"/>
    </source>
</evidence>
<comment type="caution">
    <text evidence="2">The sequence shown here is derived from an EMBL/GenBank/DDBJ whole genome shotgun (WGS) entry which is preliminary data.</text>
</comment>
<sequence length="294" mass="32798">MASASSSWGAAVRAVHLKVHPKPLSIGESREFLRVLRQFGEVTMFRHLKHDHTPAPHTYLAIFRHEDGAAKLLKASPLRVTLDPILPDPEAAENHPLKGQKPRTDIGERKEAGEDVLENPEFRLDASRRKSGYEEMTRASKILFEALDSIDVQRQEAQEDVSFDALVRGTKKAAELAESNDSEEAPSQPPEPLPAREFDITIDVSDRNHRDAISSHVFWSTYTPRVKSLAYIDLTGRGVSRNVADVSVHAQPPSRVFEKIRRHAEAKPTLRQIYEAGPGGKGLLAEWAERVTGK</sequence>
<dbReference type="EMBL" id="JBBWRZ010000009">
    <property type="protein sequence ID" value="KAK8228784.1"/>
    <property type="molecule type" value="Genomic_DNA"/>
</dbReference>
<gene>
    <name evidence="2" type="ORF">HDK90DRAFT_336400</name>
</gene>
<organism evidence="2 3">
    <name type="scientific">Phyllosticta capitalensis</name>
    <dbReference type="NCBI Taxonomy" id="121624"/>
    <lineage>
        <taxon>Eukaryota</taxon>
        <taxon>Fungi</taxon>
        <taxon>Dikarya</taxon>
        <taxon>Ascomycota</taxon>
        <taxon>Pezizomycotina</taxon>
        <taxon>Dothideomycetes</taxon>
        <taxon>Dothideomycetes incertae sedis</taxon>
        <taxon>Botryosphaeriales</taxon>
        <taxon>Phyllostictaceae</taxon>
        <taxon>Phyllosticta</taxon>
    </lineage>
</organism>
<feature type="compositionally biased region" description="Basic and acidic residues" evidence="1">
    <location>
        <begin position="92"/>
        <end position="113"/>
    </location>
</feature>
<proteinExistence type="predicted"/>